<feature type="non-terminal residue" evidence="1">
    <location>
        <position position="1"/>
    </location>
</feature>
<gene>
    <name evidence="1" type="primary">ORF166783</name>
</gene>
<protein>
    <submittedName>
        <fullName evidence="1">Uncharacterized protein</fullName>
    </submittedName>
</protein>
<reference evidence="1" key="1">
    <citation type="submission" date="2014-12" db="EMBL/GenBank/DDBJ databases">
        <title>Insight into the proteome of Arion vulgaris.</title>
        <authorList>
            <person name="Aradska J."/>
            <person name="Bulat T."/>
            <person name="Smidak R."/>
            <person name="Sarate P."/>
            <person name="Gangsoo J."/>
            <person name="Sialana F."/>
            <person name="Bilban M."/>
            <person name="Lubec G."/>
        </authorList>
    </citation>
    <scope>NUCLEOTIDE SEQUENCE</scope>
    <source>
        <tissue evidence="1">Skin</tissue>
    </source>
</reference>
<organism evidence="1">
    <name type="scientific">Arion vulgaris</name>
    <dbReference type="NCBI Taxonomy" id="1028688"/>
    <lineage>
        <taxon>Eukaryota</taxon>
        <taxon>Metazoa</taxon>
        <taxon>Spiralia</taxon>
        <taxon>Lophotrochozoa</taxon>
        <taxon>Mollusca</taxon>
        <taxon>Gastropoda</taxon>
        <taxon>Heterobranchia</taxon>
        <taxon>Euthyneura</taxon>
        <taxon>Panpulmonata</taxon>
        <taxon>Eupulmonata</taxon>
        <taxon>Stylommatophora</taxon>
        <taxon>Helicina</taxon>
        <taxon>Arionoidea</taxon>
        <taxon>Arionidae</taxon>
        <taxon>Arion</taxon>
    </lineage>
</organism>
<proteinExistence type="predicted"/>
<evidence type="ECO:0000313" key="1">
    <source>
        <dbReference type="EMBL" id="CEK88742.1"/>
    </source>
</evidence>
<dbReference type="EMBL" id="HACG01041877">
    <property type="protein sequence ID" value="CEK88742.1"/>
    <property type="molecule type" value="Transcribed_RNA"/>
</dbReference>
<name>A0A0B7B769_9EUPU</name>
<accession>A0A0B7B769</accession>
<sequence length="57" mass="6480">FSLLSVSPPYRRAFDFRSNNTLNHTLVTTVNDTLQHNPILATTQSHTVATKEDQFSF</sequence>
<dbReference type="AlphaFoldDB" id="A0A0B7B769"/>